<reference evidence="4" key="1">
    <citation type="submission" date="2013-05" db="EMBL/GenBank/DDBJ databases">
        <title>The Genome sequence of Mucor circinelloides f. circinelloides 1006PhL.</title>
        <authorList>
            <consortium name="The Broad Institute Genomics Platform"/>
            <person name="Cuomo C."/>
            <person name="Earl A."/>
            <person name="Findley K."/>
            <person name="Lee S.C."/>
            <person name="Walker B."/>
            <person name="Young S."/>
            <person name="Zeng Q."/>
            <person name="Gargeya S."/>
            <person name="Fitzgerald M."/>
            <person name="Haas B."/>
            <person name="Abouelleil A."/>
            <person name="Allen A.W."/>
            <person name="Alvarado L."/>
            <person name="Arachchi H.M."/>
            <person name="Berlin A.M."/>
            <person name="Chapman S.B."/>
            <person name="Gainer-Dewar J."/>
            <person name="Goldberg J."/>
            <person name="Griggs A."/>
            <person name="Gujja S."/>
            <person name="Hansen M."/>
            <person name="Howarth C."/>
            <person name="Imamovic A."/>
            <person name="Ireland A."/>
            <person name="Larimer J."/>
            <person name="McCowan C."/>
            <person name="Murphy C."/>
            <person name="Pearson M."/>
            <person name="Poon T.W."/>
            <person name="Priest M."/>
            <person name="Roberts A."/>
            <person name="Saif S."/>
            <person name="Shea T."/>
            <person name="Sisk P."/>
            <person name="Sykes S."/>
            <person name="Wortman J."/>
            <person name="Nusbaum C."/>
            <person name="Birren B."/>
        </authorList>
    </citation>
    <scope>NUCLEOTIDE SEQUENCE [LARGE SCALE GENOMIC DNA]</scope>
    <source>
        <strain evidence="4">1006PhL</strain>
    </source>
</reference>
<protein>
    <submittedName>
        <fullName evidence="3">Uncharacterized protein</fullName>
    </submittedName>
</protein>
<feature type="region of interest" description="Disordered" evidence="2">
    <location>
        <begin position="967"/>
        <end position="987"/>
    </location>
</feature>
<sequence length="1537" mass="176487">MRFKTKQLDTYTEGETAINPPASVKPPDGARRAKNLTSEDKQLYMNALQAQFRRRLRAIITKCNEGNKGFNDLLKTQLQSQRLPRGIVKDAEASIDVVGEPIKNFLCVNYSAKNKKSVDLWKEFVRKNFEAIKTSILNKEDNDDDDEQDSDDESENDLEDDGEFQEDVQHRACSTSFSSIIRKDLSPAIRTALINTINTTLEQVSDYIADFSKQVFKIALLFAENEFVKQDRTLALVPQEGNSLAPLLPVNYLQEDVTVPKPINSDCLKNDTFNNQYRQLFQQGHLGLIHSTYYGSLGVEEGSLKAFPLHQEIMKHLPRDGSGSYESLSSHVMKIARKLYDTNLQIMWSDNTLVNKLLSRLLRFLLLVHLRPDDDGEFKRKKQELKRKNKGKQVLKDTNGSIPLESISLINMTRNGRRRLFRKEEENMEKYLKKGNTRSAELCQMRLNTYREVLERERHARDRHKKQQEQPMESDDIEDQLVQDEIKVEKSQDISKRRLNTLIGLTRSALFLKDDISRPYIEKKLNSASEQEIDTVIRIVQFVKPYIPVKANYRSFAFQLPFLLMANQVLRSIGRESQVVKITPIISPTSLKALLIDTTTLFSLFCSKNVANKMHIYDFSGHLIKSGTALAHKDAVFSSFFDIERLKSVTKSYGLEFANRIHVLPGLKAVRLYGEVTFTRRNTNTSESANAEIDSMEDQDDDEMLKELKSRKAAFEQLLKDATKELNKCLVENNSVRSEKRQWKENPDDRDMHYRRVHYLKFMKRGLMLNVRNAKEQLQATKREIYEHRHPASTTSSSPIIVNSEEPCLRKVEECMIDDSQLDLNQAVFSGTDNGLIKTTETVFFGIDRFIFHLELYNRFQILEDPMDTDDAWESGCRQLPPTLTLGPKEINQQSGLATYTASLVKKKKRTTLGHQVLQSEQFLSECSLHQSANTNELDSNYREHEQCREPIRSLYYSNSQCKKRRRLELSKTKHHDRVAASERKSSNHKKPIMFVGDRGHGVGSRIKGHQRFGGAWKQELHGRYTPTLITNEYNSSQTCLFCFHKLSHPMVAIKDKVKATNGSFVCLNAQCPNAYTVVCRDQVSALAIGLAGLASLLFGVTFPCFDEHPNRVKRDEFNQSALSFLHRKHVRSEKRQWKENPDDRDMHYRRVHYLKFMKRGLMLNVRNAKEQLQATKREIYEHRHPASTTSSSPIIVNSEEPCLRKVEECMIDDSQLDLNQAVFSGTDNGLIKTTETVFFGIDRFIFHLELYNRFQILEDPMDTDDAWESGCRQLPPTLTLGPKEINQQSGLATYTASLVKKKKRTTLGHQVLQSEQFLSECSLHQSANTNELDSNYREHEQCREPIRSLYYSNSQCKKRRRLELSKTKHHDRVAASERKSSNHKKPIMFVGDRGHGVGSRIKGHQRFGGAWKQELHGRYTPTLITNEYNSSQTCLFCFHKLSHPMVAIKDKVKATNGSFVCLNAQCPNAYTVVCRDQVSALAIGLAGLASLLFGVTFPCFDEHPNRVKRDEFNQSALSFLHRKQLQGSPIDDGNTF</sequence>
<feature type="region of interest" description="Disordered" evidence="2">
    <location>
        <begin position="1"/>
        <end position="31"/>
    </location>
</feature>
<keyword evidence="4" id="KW-1185">Reference proteome</keyword>
<feature type="compositionally biased region" description="Basic and acidic residues" evidence="2">
    <location>
        <begin position="1363"/>
        <end position="1381"/>
    </location>
</feature>
<organism evidence="3 4">
    <name type="scientific">Mucor circinelloides f. circinelloides (strain 1006PhL)</name>
    <name type="common">Mucormycosis agent</name>
    <name type="synonym">Calyptromyces circinelloides</name>
    <dbReference type="NCBI Taxonomy" id="1220926"/>
    <lineage>
        <taxon>Eukaryota</taxon>
        <taxon>Fungi</taxon>
        <taxon>Fungi incertae sedis</taxon>
        <taxon>Mucoromycota</taxon>
        <taxon>Mucoromycotina</taxon>
        <taxon>Mucoromycetes</taxon>
        <taxon>Mucorales</taxon>
        <taxon>Mucorineae</taxon>
        <taxon>Mucoraceae</taxon>
        <taxon>Mucor</taxon>
    </lineage>
</organism>
<feature type="region of interest" description="Disordered" evidence="2">
    <location>
        <begin position="456"/>
        <end position="478"/>
    </location>
</feature>
<dbReference type="InParanoid" id="S2J3G1"/>
<feature type="compositionally biased region" description="Basic and acidic residues" evidence="2">
    <location>
        <begin position="968"/>
        <end position="986"/>
    </location>
</feature>
<dbReference type="Proteomes" id="UP000014254">
    <property type="component" value="Unassembled WGS sequence"/>
</dbReference>
<evidence type="ECO:0000313" key="4">
    <source>
        <dbReference type="Proteomes" id="UP000014254"/>
    </source>
</evidence>
<gene>
    <name evidence="3" type="ORF">HMPREF1544_09042</name>
</gene>
<feature type="region of interest" description="Disordered" evidence="2">
    <location>
        <begin position="138"/>
        <end position="167"/>
    </location>
</feature>
<dbReference type="OrthoDB" id="2285833at2759"/>
<evidence type="ECO:0000256" key="1">
    <source>
        <dbReference type="SAM" id="Coils"/>
    </source>
</evidence>
<name>S2J3G1_MUCC1</name>
<evidence type="ECO:0000256" key="2">
    <source>
        <dbReference type="SAM" id="MobiDB-lite"/>
    </source>
</evidence>
<dbReference type="STRING" id="1220926.S2J3G1"/>
<dbReference type="eggNOG" id="ENOG502RAWN">
    <property type="taxonomic scope" value="Eukaryota"/>
</dbReference>
<accession>S2J3G1</accession>
<proteinExistence type="predicted"/>
<evidence type="ECO:0000313" key="3">
    <source>
        <dbReference type="EMBL" id="EPB84179.1"/>
    </source>
</evidence>
<feature type="region of interest" description="Disordered" evidence="2">
    <location>
        <begin position="1362"/>
        <end position="1382"/>
    </location>
</feature>
<feature type="compositionally biased region" description="Acidic residues" evidence="2">
    <location>
        <begin position="141"/>
        <end position="166"/>
    </location>
</feature>
<dbReference type="VEuPathDB" id="FungiDB:HMPREF1544_09042"/>
<feature type="coiled-coil region" evidence="1">
    <location>
        <begin position="705"/>
        <end position="739"/>
    </location>
</feature>
<dbReference type="EMBL" id="KE124046">
    <property type="protein sequence ID" value="EPB84179.1"/>
    <property type="molecule type" value="Genomic_DNA"/>
</dbReference>
<keyword evidence="1" id="KW-0175">Coiled coil</keyword>
<dbReference type="OMA" id="KVEECMI"/>